<name>A0A323UBF4_FUSNU</name>
<proteinExistence type="predicted"/>
<gene>
    <name evidence="1" type="ORF">DNF10_02205</name>
</gene>
<organism evidence="1">
    <name type="scientific">Fusobacterium nucleatum</name>
    <dbReference type="NCBI Taxonomy" id="851"/>
    <lineage>
        <taxon>Bacteria</taxon>
        <taxon>Fusobacteriati</taxon>
        <taxon>Fusobacteriota</taxon>
        <taxon>Fusobacteriia</taxon>
        <taxon>Fusobacteriales</taxon>
        <taxon>Fusobacteriaceae</taxon>
        <taxon>Fusobacterium</taxon>
    </lineage>
</organism>
<evidence type="ECO:0000313" key="1">
    <source>
        <dbReference type="EMBL" id="PZA05108.1"/>
    </source>
</evidence>
<dbReference type="EMBL" id="QKOC01000002">
    <property type="protein sequence ID" value="PZA05108.1"/>
    <property type="molecule type" value="Genomic_DNA"/>
</dbReference>
<comment type="caution">
    <text evidence="1">The sequence shown here is derived from an EMBL/GenBank/DDBJ whole genome shotgun (WGS) entry which is preliminary data.</text>
</comment>
<protein>
    <submittedName>
        <fullName evidence="1">Uncharacterized protein</fullName>
    </submittedName>
</protein>
<accession>A0A323UBF4</accession>
<reference evidence="1" key="1">
    <citation type="submission" date="2018-06" db="EMBL/GenBank/DDBJ databases">
        <title>Sequence of the Fusobacterium nucleatum str. 12230 genome.</title>
        <authorList>
            <person name="Navarre W."/>
        </authorList>
    </citation>
    <scope>NUCLEOTIDE SEQUENCE [LARGE SCALE GENOMIC DNA]</scope>
    <source>
        <strain evidence="1">12230</strain>
    </source>
</reference>
<dbReference type="AlphaFoldDB" id="A0A323UBF4"/>
<sequence length="99" mass="11763">MKNLEIRTTDKFLEKHDNNILEDKYFKNEAAKYMFALTEVHGKVQLNLLGVDYNHYRNENLAKNWYQYIKKIIEKSDFNDLAEAMEILGLLYKGMLGKI</sequence>